<dbReference type="RefSeq" id="WP_382359671.1">
    <property type="nucleotide sequence ID" value="NZ_JBHLWV010000005.1"/>
</dbReference>
<accession>A0ABV6H4D7</accession>
<keyword evidence="1" id="KW-1133">Transmembrane helix</keyword>
<dbReference type="InterPro" id="IPR019675">
    <property type="entry name" value="DUF2550"/>
</dbReference>
<dbReference type="EMBL" id="JBHLWV010000005">
    <property type="protein sequence ID" value="MFC0313462.1"/>
    <property type="molecule type" value="Genomic_DNA"/>
</dbReference>
<reference evidence="2 3" key="1">
    <citation type="submission" date="2024-09" db="EMBL/GenBank/DDBJ databases">
        <authorList>
            <person name="Sun Q."/>
            <person name="Mori K."/>
        </authorList>
    </citation>
    <scope>NUCLEOTIDE SEQUENCE [LARGE SCALE GENOMIC DNA]</scope>
    <source>
        <strain evidence="2 3">CCM 7957</strain>
    </source>
</reference>
<feature type="transmembrane region" description="Helical" evidence="1">
    <location>
        <begin position="6"/>
        <end position="24"/>
    </location>
</feature>
<organism evidence="2 3">
    <name type="scientific">Gordonia phosphorivorans</name>
    <dbReference type="NCBI Taxonomy" id="1056982"/>
    <lineage>
        <taxon>Bacteria</taxon>
        <taxon>Bacillati</taxon>
        <taxon>Actinomycetota</taxon>
        <taxon>Actinomycetes</taxon>
        <taxon>Mycobacteriales</taxon>
        <taxon>Gordoniaceae</taxon>
        <taxon>Gordonia</taxon>
    </lineage>
</organism>
<evidence type="ECO:0000313" key="2">
    <source>
        <dbReference type="EMBL" id="MFC0313462.1"/>
    </source>
</evidence>
<protein>
    <submittedName>
        <fullName evidence="2">DUF2550 domain-containing protein</fullName>
    </submittedName>
</protein>
<evidence type="ECO:0000313" key="3">
    <source>
        <dbReference type="Proteomes" id="UP001589783"/>
    </source>
</evidence>
<dbReference type="Proteomes" id="UP001589783">
    <property type="component" value="Unassembled WGS sequence"/>
</dbReference>
<name>A0ABV6H4D7_9ACTN</name>
<keyword evidence="1" id="KW-0472">Membrane</keyword>
<dbReference type="Pfam" id="PF10739">
    <property type="entry name" value="DUF2550"/>
    <property type="match status" value="1"/>
</dbReference>
<gene>
    <name evidence="2" type="ORF">ACFFJD_01165</name>
</gene>
<proteinExistence type="predicted"/>
<comment type="caution">
    <text evidence="2">The sequence shown here is derived from an EMBL/GenBank/DDBJ whole genome shotgun (WGS) entry which is preliminary data.</text>
</comment>
<keyword evidence="3" id="KW-1185">Reference proteome</keyword>
<keyword evidence="1" id="KW-0812">Transmembrane</keyword>
<evidence type="ECO:0000256" key="1">
    <source>
        <dbReference type="SAM" id="Phobius"/>
    </source>
</evidence>
<sequence>MAWWGWLVLALVVGALLLGAGLLYRLREVRRAGTPVILRALPAESDRGWRHGSVHYTEYALVYYRLSALLPGPTLALPRGLVEVRSRRSPEGTEAEIMDPDVVVLQVHVSGAGPSGGDYEIAMAPILVTALSSWLESRPPRRSRRRGARD</sequence>